<feature type="transmembrane region" description="Helical" evidence="7">
    <location>
        <begin position="71"/>
        <end position="92"/>
    </location>
</feature>
<gene>
    <name evidence="9" type="ORF">ACFQO8_05570</name>
</gene>
<keyword evidence="3" id="KW-1003">Cell membrane</keyword>
<feature type="transmembrane region" description="Helical" evidence="7">
    <location>
        <begin position="37"/>
        <end position="59"/>
    </location>
</feature>
<keyword evidence="2" id="KW-0813">Transport</keyword>
<dbReference type="CDD" id="cd06261">
    <property type="entry name" value="TM_PBP2"/>
    <property type="match status" value="1"/>
</dbReference>
<dbReference type="PROSITE" id="PS50928">
    <property type="entry name" value="ABC_TM1"/>
    <property type="match status" value="1"/>
</dbReference>
<sequence length="235" mass="26893">MIRQVLIISLVLIPFVSLFLAIPAIEFENREAIFHSIGLIVLLSAINVWLATAFAWWLLWTESKWRYILEWLVFLPLFIPMLATLFGLYLILAEAGLIGTYIGVSLGLLVVTLPYSIRLAYNGMAVIGRPLLEQARLLPMRRRFVYVLFPLFSRTMRTIALFTTVILLSQFALIQLIGAGLIPTVTTELYQSYAGNNLSLALSNTWMLIFFPVLIYFLLSGWSRWMVRMLKGRLQ</sequence>
<accession>A0ABW2PJK5</accession>
<dbReference type="RefSeq" id="WP_214787613.1">
    <property type="nucleotide sequence ID" value="NZ_JANIEL010000067.1"/>
</dbReference>
<evidence type="ECO:0000256" key="7">
    <source>
        <dbReference type="SAM" id="Phobius"/>
    </source>
</evidence>
<evidence type="ECO:0000256" key="3">
    <source>
        <dbReference type="ARBA" id="ARBA00022475"/>
    </source>
</evidence>
<organism evidence="9 10">
    <name type="scientific">Exiguobacterium aestuarii</name>
    <dbReference type="NCBI Taxonomy" id="273527"/>
    <lineage>
        <taxon>Bacteria</taxon>
        <taxon>Bacillati</taxon>
        <taxon>Bacillota</taxon>
        <taxon>Bacilli</taxon>
        <taxon>Bacillales</taxon>
        <taxon>Bacillales Family XII. Incertae Sedis</taxon>
        <taxon>Exiguobacterium</taxon>
    </lineage>
</organism>
<evidence type="ECO:0000259" key="8">
    <source>
        <dbReference type="PROSITE" id="PS50928"/>
    </source>
</evidence>
<evidence type="ECO:0000256" key="1">
    <source>
        <dbReference type="ARBA" id="ARBA00004651"/>
    </source>
</evidence>
<dbReference type="InterPro" id="IPR000515">
    <property type="entry name" value="MetI-like"/>
</dbReference>
<dbReference type="EMBL" id="JBHTCE010000001">
    <property type="protein sequence ID" value="MFC7389606.1"/>
    <property type="molecule type" value="Genomic_DNA"/>
</dbReference>
<dbReference type="InterPro" id="IPR035906">
    <property type="entry name" value="MetI-like_sf"/>
</dbReference>
<keyword evidence="6 7" id="KW-0472">Membrane</keyword>
<proteinExistence type="predicted"/>
<evidence type="ECO:0000256" key="2">
    <source>
        <dbReference type="ARBA" id="ARBA00022448"/>
    </source>
</evidence>
<comment type="subcellular location">
    <subcellularLocation>
        <location evidence="1">Cell membrane</location>
        <topology evidence="1">Multi-pass membrane protein</topology>
    </subcellularLocation>
</comment>
<feature type="domain" description="ABC transmembrane type-1" evidence="8">
    <location>
        <begin position="33"/>
        <end position="219"/>
    </location>
</feature>
<keyword evidence="10" id="KW-1185">Reference proteome</keyword>
<keyword evidence="4 7" id="KW-0812">Transmembrane</keyword>
<comment type="caution">
    <text evidence="9">The sequence shown here is derived from an EMBL/GenBank/DDBJ whole genome shotgun (WGS) entry which is preliminary data.</text>
</comment>
<evidence type="ECO:0000256" key="6">
    <source>
        <dbReference type="ARBA" id="ARBA00023136"/>
    </source>
</evidence>
<evidence type="ECO:0000256" key="4">
    <source>
        <dbReference type="ARBA" id="ARBA00022692"/>
    </source>
</evidence>
<dbReference type="Proteomes" id="UP001596439">
    <property type="component" value="Unassembled WGS sequence"/>
</dbReference>
<dbReference type="PANTHER" id="PTHR30183">
    <property type="entry name" value="MOLYBDENUM TRANSPORT SYSTEM PERMEASE PROTEIN MODB"/>
    <property type="match status" value="1"/>
</dbReference>
<evidence type="ECO:0000313" key="9">
    <source>
        <dbReference type="EMBL" id="MFC7389606.1"/>
    </source>
</evidence>
<dbReference type="SUPFAM" id="SSF161098">
    <property type="entry name" value="MetI-like"/>
    <property type="match status" value="1"/>
</dbReference>
<feature type="transmembrane region" description="Helical" evidence="7">
    <location>
        <begin position="98"/>
        <end position="121"/>
    </location>
</feature>
<evidence type="ECO:0000313" key="10">
    <source>
        <dbReference type="Proteomes" id="UP001596439"/>
    </source>
</evidence>
<dbReference type="Gene3D" id="1.10.3720.10">
    <property type="entry name" value="MetI-like"/>
    <property type="match status" value="1"/>
</dbReference>
<feature type="transmembrane region" description="Helical" evidence="7">
    <location>
        <begin position="159"/>
        <end position="185"/>
    </location>
</feature>
<keyword evidence="5 7" id="KW-1133">Transmembrane helix</keyword>
<feature type="transmembrane region" description="Helical" evidence="7">
    <location>
        <begin position="205"/>
        <end position="227"/>
    </location>
</feature>
<dbReference type="PANTHER" id="PTHR30183:SF2">
    <property type="entry name" value="IRON UTILIZATION PROTEIN"/>
    <property type="match status" value="1"/>
</dbReference>
<protein>
    <submittedName>
        <fullName evidence="9">ABC transporter permease</fullName>
    </submittedName>
</protein>
<name>A0ABW2PJK5_9BACL</name>
<reference evidence="10" key="1">
    <citation type="journal article" date="2019" name="Int. J. Syst. Evol. Microbiol.">
        <title>The Global Catalogue of Microorganisms (GCM) 10K type strain sequencing project: providing services to taxonomists for standard genome sequencing and annotation.</title>
        <authorList>
            <consortium name="The Broad Institute Genomics Platform"/>
            <consortium name="The Broad Institute Genome Sequencing Center for Infectious Disease"/>
            <person name="Wu L."/>
            <person name="Ma J."/>
        </authorList>
    </citation>
    <scope>NUCLEOTIDE SEQUENCE [LARGE SCALE GENOMIC DNA]</scope>
    <source>
        <strain evidence="10">CCUG 55590</strain>
    </source>
</reference>
<evidence type="ECO:0000256" key="5">
    <source>
        <dbReference type="ARBA" id="ARBA00022989"/>
    </source>
</evidence>